<dbReference type="InterPro" id="IPR055135">
    <property type="entry name" value="PRMT_dom"/>
</dbReference>
<keyword evidence="5 13" id="KW-0489">Methyltransferase</keyword>
<dbReference type="EC" id="2.1.1.319" evidence="3"/>
<keyword evidence="7 13" id="KW-0949">S-adenosyl-L-methionine</keyword>
<evidence type="ECO:0000256" key="6">
    <source>
        <dbReference type="ARBA" id="ARBA00022679"/>
    </source>
</evidence>
<dbReference type="GO" id="GO:0032259">
    <property type="term" value="P:methylation"/>
    <property type="evidence" value="ECO:0007669"/>
    <property type="project" value="UniProtKB-KW"/>
</dbReference>
<evidence type="ECO:0000256" key="4">
    <source>
        <dbReference type="ARBA" id="ARBA00022490"/>
    </source>
</evidence>
<organism evidence="16 17">
    <name type="scientific">Castilleja foliolosa</name>
    <dbReference type="NCBI Taxonomy" id="1961234"/>
    <lineage>
        <taxon>Eukaryota</taxon>
        <taxon>Viridiplantae</taxon>
        <taxon>Streptophyta</taxon>
        <taxon>Embryophyta</taxon>
        <taxon>Tracheophyta</taxon>
        <taxon>Spermatophyta</taxon>
        <taxon>Magnoliopsida</taxon>
        <taxon>eudicotyledons</taxon>
        <taxon>Gunneridae</taxon>
        <taxon>Pentapetalae</taxon>
        <taxon>asterids</taxon>
        <taxon>lamiids</taxon>
        <taxon>Lamiales</taxon>
        <taxon>Orobanchaceae</taxon>
        <taxon>Pedicularideae</taxon>
        <taxon>Castillejinae</taxon>
        <taxon>Castilleja</taxon>
    </lineage>
</organism>
<evidence type="ECO:0000256" key="10">
    <source>
        <dbReference type="ARBA" id="ARBA00023163"/>
    </source>
</evidence>
<keyword evidence="10" id="KW-0804">Transcription</keyword>
<dbReference type="GO" id="GO:0042803">
    <property type="term" value="F:protein homodimerization activity"/>
    <property type="evidence" value="ECO:0007669"/>
    <property type="project" value="UniProtKB-ARBA"/>
</dbReference>
<name>A0ABD3E6I6_9LAMI</name>
<dbReference type="Proteomes" id="UP001632038">
    <property type="component" value="Unassembled WGS sequence"/>
</dbReference>
<evidence type="ECO:0000256" key="1">
    <source>
        <dbReference type="ARBA" id="ARBA00004123"/>
    </source>
</evidence>
<dbReference type="InterPro" id="IPR057622">
    <property type="entry name" value="CARM1-like_PH"/>
</dbReference>
<dbReference type="GO" id="GO:0046982">
    <property type="term" value="F:protein heterodimerization activity"/>
    <property type="evidence" value="ECO:0007669"/>
    <property type="project" value="UniProtKB-ARBA"/>
</dbReference>
<dbReference type="CDD" id="cd02440">
    <property type="entry name" value="AdoMet_MTases"/>
    <property type="match status" value="1"/>
</dbReference>
<dbReference type="SUPFAM" id="SSF53335">
    <property type="entry name" value="S-adenosyl-L-methionine-dependent methyltransferases"/>
    <property type="match status" value="1"/>
</dbReference>
<reference evidence="17" key="1">
    <citation type="journal article" date="2024" name="IScience">
        <title>Strigolactones Initiate the Formation of Haustorium-like Structures in Castilleja.</title>
        <authorList>
            <person name="Buerger M."/>
            <person name="Peterson D."/>
            <person name="Chory J."/>
        </authorList>
    </citation>
    <scope>NUCLEOTIDE SEQUENCE [LARGE SCALE GENOMIC DNA]</scope>
</reference>
<comment type="catalytic activity">
    <reaction evidence="12">
        <text>L-arginyl-[protein] + 2 S-adenosyl-L-methionine = N(omega),N(omega)-dimethyl-L-arginyl-[protein] + 2 S-adenosyl-L-homocysteine + 2 H(+)</text>
        <dbReference type="Rhea" id="RHEA:48096"/>
        <dbReference type="Rhea" id="RHEA-COMP:10532"/>
        <dbReference type="Rhea" id="RHEA-COMP:11991"/>
        <dbReference type="ChEBI" id="CHEBI:15378"/>
        <dbReference type="ChEBI" id="CHEBI:29965"/>
        <dbReference type="ChEBI" id="CHEBI:57856"/>
        <dbReference type="ChEBI" id="CHEBI:59789"/>
        <dbReference type="ChEBI" id="CHEBI:61897"/>
        <dbReference type="EC" id="2.1.1.319"/>
    </reaction>
</comment>
<dbReference type="PANTHER" id="PTHR11006">
    <property type="entry name" value="PROTEIN ARGININE N-METHYLTRANSFERASE"/>
    <property type="match status" value="1"/>
</dbReference>
<dbReference type="Pfam" id="PF25350">
    <property type="entry name" value="PH_PRMT_N"/>
    <property type="match status" value="1"/>
</dbReference>
<gene>
    <name evidence="16" type="primary">PRMT13_1</name>
    <name evidence="16" type="ORF">CASFOL_005097</name>
</gene>
<dbReference type="GO" id="GO:0005737">
    <property type="term" value="C:cytoplasm"/>
    <property type="evidence" value="ECO:0007669"/>
    <property type="project" value="UniProtKB-SubCell"/>
</dbReference>
<dbReference type="GO" id="GO:0006325">
    <property type="term" value="P:chromatin organization"/>
    <property type="evidence" value="ECO:0007669"/>
    <property type="project" value="UniProtKB-KW"/>
</dbReference>
<dbReference type="GO" id="GO:0035242">
    <property type="term" value="F:protein-arginine omega-N asymmetric methyltransferase activity"/>
    <property type="evidence" value="ECO:0007669"/>
    <property type="project" value="UniProtKB-EC"/>
</dbReference>
<evidence type="ECO:0000259" key="15">
    <source>
        <dbReference type="Pfam" id="PF25350"/>
    </source>
</evidence>
<dbReference type="PROSITE" id="PS51257">
    <property type="entry name" value="PROKAR_LIPOPROTEIN"/>
    <property type="match status" value="1"/>
</dbReference>
<dbReference type="Pfam" id="PF06325">
    <property type="entry name" value="PrmA"/>
    <property type="match status" value="1"/>
</dbReference>
<evidence type="ECO:0000259" key="14">
    <source>
        <dbReference type="Pfam" id="PF22528"/>
    </source>
</evidence>
<dbReference type="GO" id="GO:0010228">
    <property type="term" value="P:vegetative to reproductive phase transition of meristem"/>
    <property type="evidence" value="ECO:0007669"/>
    <property type="project" value="UniProtKB-ARBA"/>
</dbReference>
<accession>A0ABD3E6I6</accession>
<dbReference type="GO" id="GO:0009909">
    <property type="term" value="P:regulation of flower development"/>
    <property type="evidence" value="ECO:0007669"/>
    <property type="project" value="UniProtKB-ARBA"/>
</dbReference>
<evidence type="ECO:0000256" key="8">
    <source>
        <dbReference type="ARBA" id="ARBA00022853"/>
    </source>
</evidence>
<keyword evidence="11" id="KW-0539">Nucleus</keyword>
<evidence type="ECO:0000256" key="11">
    <source>
        <dbReference type="ARBA" id="ARBA00023242"/>
    </source>
</evidence>
<comment type="caution">
    <text evidence="16">The sequence shown here is derived from an EMBL/GenBank/DDBJ whole genome shotgun (WGS) entry which is preliminary data.</text>
</comment>
<dbReference type="Pfam" id="PF22528">
    <property type="entry name" value="PRMT_C"/>
    <property type="match status" value="1"/>
</dbReference>
<evidence type="ECO:0000256" key="7">
    <source>
        <dbReference type="ARBA" id="ARBA00022691"/>
    </source>
</evidence>
<dbReference type="PROSITE" id="PS51678">
    <property type="entry name" value="SAM_MT_PRMT"/>
    <property type="match status" value="1"/>
</dbReference>
<dbReference type="Gene3D" id="2.70.160.11">
    <property type="entry name" value="Hnrnp arginine n-methyltransferase1"/>
    <property type="match status" value="1"/>
</dbReference>
<dbReference type="FunFam" id="2.70.160.11:FF:000002">
    <property type="entry name" value="Probable histone-arginine methyltransferase CARM1"/>
    <property type="match status" value="1"/>
</dbReference>
<comment type="subcellular location">
    <subcellularLocation>
        <location evidence="2">Cytoplasm</location>
    </subcellularLocation>
    <subcellularLocation>
        <location evidence="1">Nucleus</location>
    </subcellularLocation>
</comment>
<evidence type="ECO:0000256" key="3">
    <source>
        <dbReference type="ARBA" id="ARBA00011925"/>
    </source>
</evidence>
<dbReference type="PANTHER" id="PTHR11006:SF10">
    <property type="entry name" value="HISTONE-ARGININE METHYLTRANSFERASE CARMER-RELATED"/>
    <property type="match status" value="1"/>
</dbReference>
<evidence type="ECO:0000256" key="12">
    <source>
        <dbReference type="ARBA" id="ARBA00049086"/>
    </source>
</evidence>
<proteinExistence type="predicted"/>
<keyword evidence="17" id="KW-1185">Reference proteome</keyword>
<dbReference type="InterPro" id="IPR029063">
    <property type="entry name" value="SAM-dependent_MTases_sf"/>
</dbReference>
<dbReference type="GO" id="GO:0035241">
    <property type="term" value="F:protein-arginine omega-N monomethyltransferase activity"/>
    <property type="evidence" value="ECO:0007669"/>
    <property type="project" value="UniProtKB-ARBA"/>
</dbReference>
<dbReference type="AlphaFoldDB" id="A0ABD3E6I6"/>
<dbReference type="FunFam" id="3.40.50.150:FF:000052">
    <property type="entry name" value="Probable histone-arginine methyltransferase CARM1"/>
    <property type="match status" value="1"/>
</dbReference>
<keyword evidence="8" id="KW-0156">Chromatin regulator</keyword>
<evidence type="ECO:0000256" key="5">
    <source>
        <dbReference type="ARBA" id="ARBA00022603"/>
    </source>
</evidence>
<dbReference type="InterPro" id="IPR025799">
    <property type="entry name" value="Arg_MeTrfase"/>
</dbReference>
<dbReference type="EMBL" id="JAVIJP010000007">
    <property type="protein sequence ID" value="KAL3648694.1"/>
    <property type="molecule type" value="Genomic_DNA"/>
</dbReference>
<evidence type="ECO:0000256" key="13">
    <source>
        <dbReference type="PROSITE-ProRule" id="PRU01015"/>
    </source>
</evidence>
<evidence type="ECO:0000256" key="9">
    <source>
        <dbReference type="ARBA" id="ARBA00023015"/>
    </source>
</evidence>
<protein>
    <recommendedName>
        <fullName evidence="3">type I protein arginine methyltransferase</fullName>
        <ecNumber evidence="3">2.1.1.319</ecNumber>
    </recommendedName>
</protein>
<dbReference type="Gene3D" id="3.40.50.150">
    <property type="entry name" value="Vaccinia Virus protein VP39"/>
    <property type="match status" value="1"/>
</dbReference>
<keyword evidence="6 13" id="KW-0808">Transferase</keyword>
<keyword evidence="9" id="KW-0805">Transcription regulation</keyword>
<feature type="domain" description="Protein arginine N-methyltransferase" evidence="14">
    <location>
        <begin position="282"/>
        <end position="446"/>
    </location>
</feature>
<feature type="domain" description="Probable histone-arginine methyltransferase CARM1-like N-terminal PH" evidence="15">
    <location>
        <begin position="8"/>
        <end position="105"/>
    </location>
</feature>
<evidence type="ECO:0000313" key="17">
    <source>
        <dbReference type="Proteomes" id="UP001632038"/>
    </source>
</evidence>
<dbReference type="GO" id="GO:0005634">
    <property type="term" value="C:nucleus"/>
    <property type="evidence" value="ECO:0007669"/>
    <property type="project" value="UniProtKB-SubCell"/>
</dbReference>
<keyword evidence="4" id="KW-0963">Cytoplasm</keyword>
<evidence type="ECO:0000313" key="16">
    <source>
        <dbReference type="EMBL" id="KAL3648694.1"/>
    </source>
</evidence>
<sequence length="516" mass="57802">MENNKLKEQEFLVASISQLSISGCPSPPVVARFRPESLQFGSESDSVQFDPHSCQLFKLGSFQSLCTSEASETNKEKKYSMAVTIQFRNEEESSAFHCAFEQWKKDVVVQGSSLPNGIVSSSISKFDDKIEASSAKMYFHYYGQLLHQQNMMQDYVRTGSYYAAVLENRIDFTGRVVVDVGAGSGILSLFAAQAGAKHVYAVEASEMADYARKLIAGNPILSQRITVIKGKVEDVELPEKADILISEPMGTLLVNERMLESYIIARERFLVPSGKMFPTIGRIHMAPFSDEYLYIEIANKALFWQQQNYYGVNLTPLHGTAFQGYFSQPVVDAFDPRLLVAPAISHVIDFTTTKEEDLYEIDVPLKFVSSVGTRIHGLACWFDVLFNGSTVQRWLTTAPGAPTTHWYQLRCVLEQPIYVMPGQEITGRLHMVAHKAQSYTLNLTLSAKMWGPGAEQGGILQTSSGKLDLKEPYYRMSQPQAYPMSQDQQTNQLLQTQDSHIQAQDEEGLDLLQQPL</sequence>
<evidence type="ECO:0000256" key="2">
    <source>
        <dbReference type="ARBA" id="ARBA00004496"/>
    </source>
</evidence>